<dbReference type="Gramene" id="OPUNC11G18290.1">
    <property type="protein sequence ID" value="OPUNC11G18290.1"/>
    <property type="gene ID" value="OPUNC11G18290"/>
</dbReference>
<evidence type="ECO:0000256" key="1">
    <source>
        <dbReference type="SAM" id="MobiDB-lite"/>
    </source>
</evidence>
<evidence type="ECO:0000256" key="2">
    <source>
        <dbReference type="SAM" id="Phobius"/>
    </source>
</evidence>
<feature type="compositionally biased region" description="Polar residues" evidence="1">
    <location>
        <begin position="339"/>
        <end position="357"/>
    </location>
</feature>
<sequence length="379" mass="40812">MPSIPESVPEVKVNLLGGGEDSNGMLPMSRLAALSAVKDMARLALIGITQLNLLSVLCVLFLAEVPVAMWLKVLVVPLPAVFLPLGIGAILLSREAKSNNRALDLAAMFVLTEFVFVFELGGIVLAVTTAAPVAVVATVTALLIAATVLVWRSTFNYPECLKSEFLCGPTVCHGQQYLIDLKNGVSDVGVRLGTMSKEGIVEGNNVMDEELVIGHPKFAKIIKYSCDIFAVIELVVYVMLMVSFFMVSTRSWQPLLSTVIVSPLFLLPLCGAPILRDGYIRKYTPRGQLEELNIQASGHGLGGLRPGFTYVSMLGSTHVGNVFISMRLINHLSPPEATTKVTESTAAVSTQGRSQEISRGKNPLRSFGKDSHEGKSTVR</sequence>
<keyword evidence="4" id="KW-1185">Reference proteome</keyword>
<evidence type="ECO:0000313" key="4">
    <source>
        <dbReference type="Proteomes" id="UP000026962"/>
    </source>
</evidence>
<keyword evidence="2" id="KW-1133">Transmembrane helix</keyword>
<evidence type="ECO:0000313" key="3">
    <source>
        <dbReference type="EnsemblPlants" id="OPUNC11G18290.1"/>
    </source>
</evidence>
<dbReference type="OMA" id="WPPMEND"/>
<feature type="transmembrane region" description="Helical" evidence="2">
    <location>
        <begin position="43"/>
        <end position="63"/>
    </location>
</feature>
<feature type="transmembrane region" description="Helical" evidence="2">
    <location>
        <begin position="255"/>
        <end position="275"/>
    </location>
</feature>
<organism evidence="3">
    <name type="scientific">Oryza punctata</name>
    <name type="common">Red rice</name>
    <dbReference type="NCBI Taxonomy" id="4537"/>
    <lineage>
        <taxon>Eukaryota</taxon>
        <taxon>Viridiplantae</taxon>
        <taxon>Streptophyta</taxon>
        <taxon>Embryophyta</taxon>
        <taxon>Tracheophyta</taxon>
        <taxon>Spermatophyta</taxon>
        <taxon>Magnoliopsida</taxon>
        <taxon>Liliopsida</taxon>
        <taxon>Poales</taxon>
        <taxon>Poaceae</taxon>
        <taxon>BOP clade</taxon>
        <taxon>Oryzoideae</taxon>
        <taxon>Oryzeae</taxon>
        <taxon>Oryzinae</taxon>
        <taxon>Oryza</taxon>
    </lineage>
</organism>
<dbReference type="HOGENOM" id="CLU_730331_0_0_1"/>
<feature type="transmembrane region" description="Helical" evidence="2">
    <location>
        <begin position="69"/>
        <end position="93"/>
    </location>
</feature>
<dbReference type="EnsemblPlants" id="OPUNC11G18290.1">
    <property type="protein sequence ID" value="OPUNC11G18290.1"/>
    <property type="gene ID" value="OPUNC11G18290"/>
</dbReference>
<feature type="transmembrane region" description="Helical" evidence="2">
    <location>
        <begin position="228"/>
        <end position="249"/>
    </location>
</feature>
<reference evidence="3" key="1">
    <citation type="submission" date="2015-04" db="UniProtKB">
        <authorList>
            <consortium name="EnsemblPlants"/>
        </authorList>
    </citation>
    <scope>IDENTIFICATION</scope>
</reference>
<accession>A0A0E0MHU6</accession>
<feature type="compositionally biased region" description="Basic and acidic residues" evidence="1">
    <location>
        <begin position="367"/>
        <end position="379"/>
    </location>
</feature>
<proteinExistence type="predicted"/>
<feature type="transmembrane region" description="Helical" evidence="2">
    <location>
        <begin position="105"/>
        <end position="127"/>
    </location>
</feature>
<dbReference type="AlphaFoldDB" id="A0A0E0MHU6"/>
<dbReference type="Proteomes" id="UP000026962">
    <property type="component" value="Chromosome 11"/>
</dbReference>
<keyword evidence="2" id="KW-0472">Membrane</keyword>
<feature type="region of interest" description="Disordered" evidence="1">
    <location>
        <begin position="337"/>
        <end position="379"/>
    </location>
</feature>
<reference evidence="3" key="2">
    <citation type="submission" date="2018-05" db="EMBL/GenBank/DDBJ databases">
        <title>OpunRS2 (Oryza punctata Reference Sequence Version 2).</title>
        <authorList>
            <person name="Zhang J."/>
            <person name="Kudrna D."/>
            <person name="Lee S."/>
            <person name="Talag J."/>
            <person name="Welchert J."/>
            <person name="Wing R.A."/>
        </authorList>
    </citation>
    <scope>NUCLEOTIDE SEQUENCE [LARGE SCALE GENOMIC DNA]</scope>
</reference>
<feature type="transmembrane region" description="Helical" evidence="2">
    <location>
        <begin position="133"/>
        <end position="151"/>
    </location>
</feature>
<protein>
    <submittedName>
        <fullName evidence="3">Uncharacterized protein</fullName>
    </submittedName>
</protein>
<name>A0A0E0MHU6_ORYPU</name>
<keyword evidence="2" id="KW-0812">Transmembrane</keyword>